<evidence type="ECO:0000313" key="3">
    <source>
        <dbReference type="Proteomes" id="UP000297595"/>
    </source>
</evidence>
<proteinExistence type="predicted"/>
<dbReference type="Proteomes" id="UP000297595">
    <property type="component" value="Unassembled WGS sequence"/>
</dbReference>
<dbReference type="PANTHER" id="PTHR34724">
    <property type="entry name" value="OS12G0596101 PROTEIN"/>
    <property type="match status" value="1"/>
</dbReference>
<protein>
    <submittedName>
        <fullName evidence="2">Uncharacterized protein</fullName>
    </submittedName>
</protein>
<sequence>MILALSILPNPTHLLILFLDTNRLNVKNCSRLFSISQPKTPESYDHNCVASTFQHLFPLAVASTISNVNSPNSFRREFITLRHLFLDFNPNFHTHGLLFVNSSFTYIPKMCRSATCSTCNGKTWFGCGMHKPSVLDSVPKEQWCTCEKKPGDADDEYPPMASTPSSFRPHETNESIAKELLKVRNEWGGIPKEVVQ</sequence>
<dbReference type="AlphaFoldDB" id="A0A8H2EEB2"/>
<evidence type="ECO:0000313" key="2">
    <source>
        <dbReference type="EMBL" id="TGJ75201.1"/>
    </source>
</evidence>
<gene>
    <name evidence="2" type="ORF">EYR41_002141</name>
</gene>
<dbReference type="PANTHER" id="PTHR34724:SF2">
    <property type="entry name" value="OS12G0596101 PROTEIN"/>
    <property type="match status" value="1"/>
</dbReference>
<evidence type="ECO:0000256" key="1">
    <source>
        <dbReference type="SAM" id="MobiDB-lite"/>
    </source>
</evidence>
<dbReference type="OrthoDB" id="88410at2759"/>
<dbReference type="EMBL" id="SOZJ01000001">
    <property type="protein sequence ID" value="TGJ75201.1"/>
    <property type="molecule type" value="Genomic_DNA"/>
</dbReference>
<organism evidence="2 3">
    <name type="scientific">Orbilia oligospora</name>
    <name type="common">Nematode-trapping fungus</name>
    <name type="synonym">Arthrobotrys oligospora</name>
    <dbReference type="NCBI Taxonomy" id="2813651"/>
    <lineage>
        <taxon>Eukaryota</taxon>
        <taxon>Fungi</taxon>
        <taxon>Dikarya</taxon>
        <taxon>Ascomycota</taxon>
        <taxon>Pezizomycotina</taxon>
        <taxon>Orbiliomycetes</taxon>
        <taxon>Orbiliales</taxon>
        <taxon>Orbiliaceae</taxon>
        <taxon>Orbilia</taxon>
    </lineage>
</organism>
<accession>A0A8H2EEB2</accession>
<name>A0A8H2EEB2_ORBOL</name>
<feature type="region of interest" description="Disordered" evidence="1">
    <location>
        <begin position="152"/>
        <end position="172"/>
    </location>
</feature>
<comment type="caution">
    <text evidence="2">The sequence shown here is derived from an EMBL/GenBank/DDBJ whole genome shotgun (WGS) entry which is preliminary data.</text>
</comment>
<reference evidence="2 3" key="1">
    <citation type="submission" date="2019-03" db="EMBL/GenBank/DDBJ databases">
        <title>Nematode-trapping fungi genome.</title>
        <authorList>
            <person name="Vidal-Diez De Ulzurrun G."/>
        </authorList>
    </citation>
    <scope>NUCLEOTIDE SEQUENCE [LARGE SCALE GENOMIC DNA]</scope>
    <source>
        <strain evidence="2 3">TWF154</strain>
    </source>
</reference>